<organism evidence="2 3">
    <name type="scientific">Scleroderma citrinum Foug A</name>
    <dbReference type="NCBI Taxonomy" id="1036808"/>
    <lineage>
        <taxon>Eukaryota</taxon>
        <taxon>Fungi</taxon>
        <taxon>Dikarya</taxon>
        <taxon>Basidiomycota</taxon>
        <taxon>Agaricomycotina</taxon>
        <taxon>Agaricomycetes</taxon>
        <taxon>Agaricomycetidae</taxon>
        <taxon>Boletales</taxon>
        <taxon>Sclerodermatineae</taxon>
        <taxon>Sclerodermataceae</taxon>
        <taxon>Scleroderma</taxon>
    </lineage>
</organism>
<dbReference type="Proteomes" id="UP000053989">
    <property type="component" value="Unassembled WGS sequence"/>
</dbReference>
<evidence type="ECO:0000313" key="3">
    <source>
        <dbReference type="Proteomes" id="UP000053989"/>
    </source>
</evidence>
<proteinExistence type="predicted"/>
<evidence type="ECO:0000313" key="2">
    <source>
        <dbReference type="EMBL" id="KIM52401.1"/>
    </source>
</evidence>
<feature type="domain" description="DUF6830" evidence="1">
    <location>
        <begin position="516"/>
        <end position="618"/>
    </location>
</feature>
<evidence type="ECO:0000259" key="1">
    <source>
        <dbReference type="Pfam" id="PF20722"/>
    </source>
</evidence>
<gene>
    <name evidence="2" type="ORF">SCLCIDRAFT_141136</name>
</gene>
<name>A0A0C3D8E0_9AGAM</name>
<accession>A0A0C3D8E0</accession>
<dbReference type="InParanoid" id="A0A0C3D8E0"/>
<reference evidence="2 3" key="1">
    <citation type="submission" date="2014-04" db="EMBL/GenBank/DDBJ databases">
        <authorList>
            <consortium name="DOE Joint Genome Institute"/>
            <person name="Kuo A."/>
            <person name="Kohler A."/>
            <person name="Nagy L.G."/>
            <person name="Floudas D."/>
            <person name="Copeland A."/>
            <person name="Barry K.W."/>
            <person name="Cichocki N."/>
            <person name="Veneault-Fourrey C."/>
            <person name="LaButti K."/>
            <person name="Lindquist E.A."/>
            <person name="Lipzen A."/>
            <person name="Lundell T."/>
            <person name="Morin E."/>
            <person name="Murat C."/>
            <person name="Sun H."/>
            <person name="Tunlid A."/>
            <person name="Henrissat B."/>
            <person name="Grigoriev I.V."/>
            <person name="Hibbett D.S."/>
            <person name="Martin F."/>
            <person name="Nordberg H.P."/>
            <person name="Cantor M.N."/>
            <person name="Hua S.X."/>
        </authorList>
    </citation>
    <scope>NUCLEOTIDE SEQUENCE [LARGE SCALE GENOMIC DNA]</scope>
    <source>
        <strain evidence="2 3">Foug A</strain>
    </source>
</reference>
<dbReference type="HOGENOM" id="CLU_006344_10_2_1"/>
<dbReference type="OrthoDB" id="2669531at2759"/>
<keyword evidence="3" id="KW-1185">Reference proteome</keyword>
<reference evidence="3" key="2">
    <citation type="submission" date="2015-01" db="EMBL/GenBank/DDBJ databases">
        <title>Evolutionary Origins and Diversification of the Mycorrhizal Mutualists.</title>
        <authorList>
            <consortium name="DOE Joint Genome Institute"/>
            <consortium name="Mycorrhizal Genomics Consortium"/>
            <person name="Kohler A."/>
            <person name="Kuo A."/>
            <person name="Nagy L.G."/>
            <person name="Floudas D."/>
            <person name="Copeland A."/>
            <person name="Barry K.W."/>
            <person name="Cichocki N."/>
            <person name="Veneault-Fourrey C."/>
            <person name="LaButti K."/>
            <person name="Lindquist E.A."/>
            <person name="Lipzen A."/>
            <person name="Lundell T."/>
            <person name="Morin E."/>
            <person name="Murat C."/>
            <person name="Riley R."/>
            <person name="Ohm R."/>
            <person name="Sun H."/>
            <person name="Tunlid A."/>
            <person name="Henrissat B."/>
            <person name="Grigoriev I.V."/>
            <person name="Hibbett D.S."/>
            <person name="Martin F."/>
        </authorList>
    </citation>
    <scope>NUCLEOTIDE SEQUENCE [LARGE SCALE GENOMIC DNA]</scope>
    <source>
        <strain evidence="3">Foug A</strain>
    </source>
</reference>
<dbReference type="Pfam" id="PF18759">
    <property type="entry name" value="Plavaka"/>
    <property type="match status" value="1"/>
</dbReference>
<dbReference type="InterPro" id="IPR041078">
    <property type="entry name" value="Plavaka"/>
</dbReference>
<dbReference type="AlphaFoldDB" id="A0A0C3D8E0"/>
<dbReference type="EMBL" id="KN822211">
    <property type="protein sequence ID" value="KIM52401.1"/>
    <property type="molecule type" value="Genomic_DNA"/>
</dbReference>
<dbReference type="InterPro" id="IPR049233">
    <property type="entry name" value="DUF6830"/>
</dbReference>
<protein>
    <recommendedName>
        <fullName evidence="1">DUF6830 domain-containing protein</fullName>
    </recommendedName>
</protein>
<sequence>MASLFGDPIFGANMMFDPIQITTTFGWEYSEWFSAHEAHRIQDSLPEGTTIVPILAASDKTPVTRMTGGLEMHPLFISIGNIPGNIRMAATSHAWRCVAFIPIPKFSAAPKGCQTMLQAHIWHRCVDIVTVGLKHLASKGGFMPDPHGDQRLCFTPLVAWTADLPEQLMISCISKNASPVTEATYKQFGDAHRSSPRTGELTLECIHTLGKTADPWQLKSFLKKARAMYLSGVHLPFWRDWRFANPSIFLLPEILHACLKFFFDHVLPWCKELLGDELDARYKCHHKRVGVRHFVNGVSHVKQMTGREHHEIQHTIIVMITGRVPLQFLRAVRALIDFIYQAQSPVHTETSVREMELSLQEFHANKDAITKAGARKTKAAGAKADFYIPKLELFHSFATAIRHSGALIHHSADVSERLLITHCKRPFERTSKNKDVAEQIVRLLDREEVMRQFDIYTLLRSSNVPLTNVVNAEDAEVSTTNPALSWIAHILPEEQWQIQGPRPIRDHFISGILTDHAQAALHVTSRPDEANQSLPDIAMRYRLHDLEAQYFDFLQLRLHPDDIELALRTFNCIALWHKFCIQLHSTFCPSKLLPSQVVQTKPPSEDFPYRCCDVVLISPPDGGMLFYLYLIVC</sequence>
<dbReference type="Pfam" id="PF20722">
    <property type="entry name" value="DUF6830"/>
    <property type="match status" value="1"/>
</dbReference>